<name>A0A2A9M8M3_BESBE</name>
<proteinExistence type="predicted"/>
<accession>A0A2A9M8M3</accession>
<dbReference type="EMBL" id="NWUJ01000006">
    <property type="protein sequence ID" value="PFH34828.1"/>
    <property type="molecule type" value="Genomic_DNA"/>
</dbReference>
<evidence type="ECO:0000313" key="3">
    <source>
        <dbReference type="EMBL" id="PFH34828.1"/>
    </source>
</evidence>
<dbReference type="PANTHER" id="PTHR46169">
    <property type="entry name" value="DNA REPLICATION-RELATED ELEMENT FACTOR, ISOFORM A"/>
    <property type="match status" value="1"/>
</dbReference>
<dbReference type="InterPro" id="IPR008906">
    <property type="entry name" value="HATC_C_dom"/>
</dbReference>
<reference evidence="3 4" key="1">
    <citation type="submission" date="2017-09" db="EMBL/GenBank/DDBJ databases">
        <title>Genome sequencing of Besnoitia besnoiti strain Bb-Ger1.</title>
        <authorList>
            <person name="Schares G."/>
            <person name="Venepally P."/>
            <person name="Lorenzi H.A."/>
        </authorList>
    </citation>
    <scope>NUCLEOTIDE SEQUENCE [LARGE SCALE GENOMIC DNA]</scope>
    <source>
        <strain evidence="3 4">Bb-Ger1</strain>
    </source>
</reference>
<protein>
    <recommendedName>
        <fullName evidence="2">HAT C-terminal dimerisation domain-containing protein</fullName>
    </recommendedName>
</protein>
<feature type="domain" description="HAT C-terminal dimerisation" evidence="2">
    <location>
        <begin position="397"/>
        <end position="447"/>
    </location>
</feature>
<gene>
    <name evidence="3" type="ORF">BESB_068610</name>
</gene>
<feature type="region of interest" description="Disordered" evidence="1">
    <location>
        <begin position="131"/>
        <end position="155"/>
    </location>
</feature>
<feature type="region of interest" description="Disordered" evidence="1">
    <location>
        <begin position="263"/>
        <end position="326"/>
    </location>
</feature>
<keyword evidence="4" id="KW-1185">Reference proteome</keyword>
<dbReference type="Pfam" id="PF05699">
    <property type="entry name" value="Dimer_Tnp_hAT"/>
    <property type="match status" value="1"/>
</dbReference>
<dbReference type="InterPro" id="IPR052717">
    <property type="entry name" value="Vacuolar_transposase_reg"/>
</dbReference>
<dbReference type="GO" id="GO:0006357">
    <property type="term" value="P:regulation of transcription by RNA polymerase II"/>
    <property type="evidence" value="ECO:0007669"/>
    <property type="project" value="TreeGrafter"/>
</dbReference>
<dbReference type="GO" id="GO:0046983">
    <property type="term" value="F:protein dimerization activity"/>
    <property type="evidence" value="ECO:0007669"/>
    <property type="project" value="InterPro"/>
</dbReference>
<comment type="caution">
    <text evidence="3">The sequence shown here is derived from an EMBL/GenBank/DDBJ whole genome shotgun (WGS) entry which is preliminary data.</text>
</comment>
<dbReference type="AlphaFoldDB" id="A0A2A9M8M3"/>
<dbReference type="GeneID" id="40311787"/>
<feature type="compositionally biased region" description="Gly residues" evidence="1">
    <location>
        <begin position="293"/>
        <end position="312"/>
    </location>
</feature>
<dbReference type="RefSeq" id="XP_029218837.1">
    <property type="nucleotide sequence ID" value="XM_029365254.1"/>
</dbReference>
<feature type="region of interest" description="Disordered" evidence="1">
    <location>
        <begin position="172"/>
        <end position="191"/>
    </location>
</feature>
<evidence type="ECO:0000256" key="1">
    <source>
        <dbReference type="SAM" id="MobiDB-lite"/>
    </source>
</evidence>
<feature type="compositionally biased region" description="Gly residues" evidence="1">
    <location>
        <begin position="371"/>
        <end position="380"/>
    </location>
</feature>
<dbReference type="Proteomes" id="UP000224006">
    <property type="component" value="Chromosome VI"/>
</dbReference>
<evidence type="ECO:0000313" key="4">
    <source>
        <dbReference type="Proteomes" id="UP000224006"/>
    </source>
</evidence>
<feature type="compositionally biased region" description="Acidic residues" evidence="1">
    <location>
        <begin position="384"/>
        <end position="393"/>
    </location>
</feature>
<organism evidence="3 4">
    <name type="scientific">Besnoitia besnoiti</name>
    <name type="common">Apicomplexan protozoan</name>
    <dbReference type="NCBI Taxonomy" id="94643"/>
    <lineage>
        <taxon>Eukaryota</taxon>
        <taxon>Sar</taxon>
        <taxon>Alveolata</taxon>
        <taxon>Apicomplexa</taxon>
        <taxon>Conoidasida</taxon>
        <taxon>Coccidia</taxon>
        <taxon>Eucoccidiorida</taxon>
        <taxon>Eimeriorina</taxon>
        <taxon>Sarcocystidae</taxon>
        <taxon>Besnoitia</taxon>
    </lineage>
</organism>
<dbReference type="InterPro" id="IPR012337">
    <property type="entry name" value="RNaseH-like_sf"/>
</dbReference>
<evidence type="ECO:0000259" key="2">
    <source>
        <dbReference type="Pfam" id="PF05699"/>
    </source>
</evidence>
<sequence length="474" mass="48512">MQGHALSHALRDSGSEDLLTEEEQQLLAELVVFLRTFKDAADVLSDSDQSTISLVFPTLRALKRLCVRPSLTAPMHALRSKLLGALERRFAESEHEIFLTATLLDLRFKHMVDRDREWKVAFLRQALRNTRERPPVPPAPPVGGAVGAQERARPPCSQAPFAAAGAEAPATLNGALSGESPDAGGRPKSAALAAAAGGHSGVFAVSPGAWLGATNGSPVSNAPQPGDPSSSPAFPALAGAAAGAVASANGAASAGLVPAAAAGATSGTASSPPVAGHGVGSLELPRQRTPAAGSGGNGGGGGATTPGGGRGQKGQRHLAGGGGNEAAGAGSMQLAVALAAQQAKKRRLLDFYAILYEGEEEVRFQPAAAGVDGGPGGQGGAEHTEEEEGEAADEEIGRYLDASCVRSRHMEGLSILQWWKINGVQFPRLARLALTLLVVPAGSLAAGDLEEKRARLSGPLVDQLLFLNRNRRAC</sequence>
<dbReference type="SUPFAM" id="SSF53098">
    <property type="entry name" value="Ribonuclease H-like"/>
    <property type="match status" value="1"/>
</dbReference>
<feature type="region of interest" description="Disordered" evidence="1">
    <location>
        <begin position="369"/>
        <end position="393"/>
    </location>
</feature>
<dbReference type="GO" id="GO:0005634">
    <property type="term" value="C:nucleus"/>
    <property type="evidence" value="ECO:0007669"/>
    <property type="project" value="TreeGrafter"/>
</dbReference>
<dbReference type="VEuPathDB" id="ToxoDB:BESB_068610"/>
<dbReference type="KEGG" id="bbes:BESB_068610"/>
<dbReference type="PANTHER" id="PTHR46169:SF29">
    <property type="entry name" value="DNA REPLICATION-RELATED ELEMENT FACTOR, ISOFORM A"/>
    <property type="match status" value="1"/>
</dbReference>